<evidence type="ECO:0000256" key="6">
    <source>
        <dbReference type="ARBA" id="ARBA00022915"/>
    </source>
</evidence>
<evidence type="ECO:0000256" key="4">
    <source>
        <dbReference type="ARBA" id="ARBA00022490"/>
    </source>
</evidence>
<organism evidence="11">
    <name type="scientific">freshwater metagenome</name>
    <dbReference type="NCBI Taxonomy" id="449393"/>
    <lineage>
        <taxon>unclassified sequences</taxon>
        <taxon>metagenomes</taxon>
        <taxon>ecological metagenomes</taxon>
    </lineage>
</organism>
<dbReference type="AlphaFoldDB" id="A0A6J7LBS4"/>
<dbReference type="InterPro" id="IPR013785">
    <property type="entry name" value="Aldolase_TIM"/>
</dbReference>
<protein>
    <recommendedName>
        <fullName evidence="3">4-hydroxy-tetrahydrodipicolinate synthase</fullName>
        <ecNumber evidence="3">4.3.3.7</ecNumber>
    </recommendedName>
</protein>
<dbReference type="NCBIfam" id="TIGR00674">
    <property type="entry name" value="dapA"/>
    <property type="match status" value="1"/>
</dbReference>
<dbReference type="InterPro" id="IPR002220">
    <property type="entry name" value="DapA-like"/>
</dbReference>
<name>A0A6J7LBS4_9ZZZZ</name>
<evidence type="ECO:0000256" key="3">
    <source>
        <dbReference type="ARBA" id="ARBA00012086"/>
    </source>
</evidence>
<evidence type="ECO:0000256" key="7">
    <source>
        <dbReference type="ARBA" id="ARBA00023154"/>
    </source>
</evidence>
<dbReference type="SUPFAM" id="SSF51569">
    <property type="entry name" value="Aldolase"/>
    <property type="match status" value="1"/>
</dbReference>
<comment type="catalytic activity">
    <reaction evidence="10">
        <text>L-aspartate 4-semialdehyde + pyruvate = (2S,4S)-4-hydroxy-2,3,4,5-tetrahydrodipicolinate + H2O + H(+)</text>
        <dbReference type="Rhea" id="RHEA:34171"/>
        <dbReference type="ChEBI" id="CHEBI:15361"/>
        <dbReference type="ChEBI" id="CHEBI:15377"/>
        <dbReference type="ChEBI" id="CHEBI:15378"/>
        <dbReference type="ChEBI" id="CHEBI:67139"/>
        <dbReference type="ChEBI" id="CHEBI:537519"/>
        <dbReference type="EC" id="4.3.3.7"/>
    </reaction>
</comment>
<dbReference type="PANTHER" id="PTHR12128">
    <property type="entry name" value="DIHYDRODIPICOLINATE SYNTHASE"/>
    <property type="match status" value="1"/>
</dbReference>
<reference evidence="11" key="1">
    <citation type="submission" date="2020-05" db="EMBL/GenBank/DDBJ databases">
        <authorList>
            <person name="Chiriac C."/>
            <person name="Salcher M."/>
            <person name="Ghai R."/>
            <person name="Kavagutti S V."/>
        </authorList>
    </citation>
    <scope>NUCLEOTIDE SEQUENCE</scope>
</reference>
<evidence type="ECO:0000256" key="2">
    <source>
        <dbReference type="ARBA" id="ARBA00005120"/>
    </source>
</evidence>
<accession>A0A6J7LBS4</accession>
<comment type="pathway">
    <text evidence="2">Amino-acid biosynthesis; L-lysine biosynthesis via DAP pathway; (S)-tetrahydrodipicolinate from L-aspartate: step 3/4.</text>
</comment>
<dbReference type="GO" id="GO:0019877">
    <property type="term" value="P:diaminopimelate biosynthetic process"/>
    <property type="evidence" value="ECO:0007669"/>
    <property type="project" value="UniProtKB-KW"/>
</dbReference>
<dbReference type="SMART" id="SM01130">
    <property type="entry name" value="DHDPS"/>
    <property type="match status" value="1"/>
</dbReference>
<dbReference type="Gene3D" id="3.20.20.70">
    <property type="entry name" value="Aldolase class I"/>
    <property type="match status" value="1"/>
</dbReference>
<dbReference type="PROSITE" id="PS00665">
    <property type="entry name" value="DHDPS_1"/>
    <property type="match status" value="1"/>
</dbReference>
<dbReference type="InterPro" id="IPR020624">
    <property type="entry name" value="Schiff_base-form_aldolases_CS"/>
</dbReference>
<evidence type="ECO:0000256" key="8">
    <source>
        <dbReference type="ARBA" id="ARBA00023239"/>
    </source>
</evidence>
<dbReference type="InterPro" id="IPR020625">
    <property type="entry name" value="Schiff_base-form_aldolases_AS"/>
</dbReference>
<proteinExistence type="inferred from homology"/>
<dbReference type="HAMAP" id="MF_00418">
    <property type="entry name" value="DapA"/>
    <property type="match status" value="1"/>
</dbReference>
<keyword evidence="4" id="KW-0963">Cytoplasm</keyword>
<comment type="function">
    <text evidence="1">Catalyzes the condensation of (S)-aspartate-beta-semialdehyde [(S)-ASA] and pyruvate to 4-hydroxy-tetrahydrodipicolinate (HTPA).</text>
</comment>
<dbReference type="EC" id="4.3.3.7" evidence="3"/>
<dbReference type="PANTHER" id="PTHR12128:SF66">
    <property type="entry name" value="4-HYDROXY-2-OXOGLUTARATE ALDOLASE, MITOCHONDRIAL"/>
    <property type="match status" value="1"/>
</dbReference>
<dbReference type="Pfam" id="PF00701">
    <property type="entry name" value="DHDPS"/>
    <property type="match status" value="1"/>
</dbReference>
<keyword evidence="6" id="KW-0220">Diaminopimelate biosynthesis</keyword>
<dbReference type="UniPathway" id="UPA00034">
    <property type="reaction ID" value="UER00017"/>
</dbReference>
<evidence type="ECO:0000256" key="1">
    <source>
        <dbReference type="ARBA" id="ARBA00003294"/>
    </source>
</evidence>
<dbReference type="CDD" id="cd00950">
    <property type="entry name" value="DHDPS"/>
    <property type="match status" value="1"/>
</dbReference>
<keyword evidence="8" id="KW-0456">Lyase</keyword>
<keyword evidence="9" id="KW-0704">Schiff base</keyword>
<evidence type="ECO:0000256" key="9">
    <source>
        <dbReference type="ARBA" id="ARBA00023270"/>
    </source>
</evidence>
<gene>
    <name evidence="11" type="ORF">UFOPK3773_02430</name>
</gene>
<dbReference type="PROSITE" id="PS00666">
    <property type="entry name" value="DHDPS_2"/>
    <property type="match status" value="1"/>
</dbReference>
<keyword evidence="7" id="KW-0457">Lysine biosynthesis</keyword>
<keyword evidence="5" id="KW-0028">Amino-acid biosynthesis</keyword>
<dbReference type="GO" id="GO:0009089">
    <property type="term" value="P:lysine biosynthetic process via diaminopimelate"/>
    <property type="evidence" value="ECO:0007669"/>
    <property type="project" value="UniProtKB-UniPathway"/>
</dbReference>
<dbReference type="PRINTS" id="PR00146">
    <property type="entry name" value="DHPICSNTHASE"/>
</dbReference>
<sequence>MSGADSLGPVTASLPREAPFGRVLTAMVTPFDADGELDLAAASQVATDLVDLGCDGLVVSGTTGESPTTSDDEKSALLAAVLEAVGDRARVVAGVGTNDTRHTVHLAALAERAGAHGALVVTPYYSKPSQEGLLAHFNAVADATGLPLMVYDIPGRAGVAIATDTLLKLAEHPRIVANKDAKGDVWAAQQVMHRSDLPFYSGDDALNLPLMAVGAVGVVSVTGHLVADRLVAMVDALLSGDTARAADINDSLVPVTEGVMGRAPGLVMVKAALDLLGRAGGGTVRLPLVSASEQQRSVLRDDLRAGGFDL</sequence>
<dbReference type="EMBL" id="CAFBNF010000419">
    <property type="protein sequence ID" value="CAB4965736.1"/>
    <property type="molecule type" value="Genomic_DNA"/>
</dbReference>
<dbReference type="InterPro" id="IPR005263">
    <property type="entry name" value="DapA"/>
</dbReference>
<evidence type="ECO:0000313" key="11">
    <source>
        <dbReference type="EMBL" id="CAB4965736.1"/>
    </source>
</evidence>
<dbReference type="GO" id="GO:0005829">
    <property type="term" value="C:cytosol"/>
    <property type="evidence" value="ECO:0007669"/>
    <property type="project" value="TreeGrafter"/>
</dbReference>
<dbReference type="PIRSF" id="PIRSF001365">
    <property type="entry name" value="DHDPS"/>
    <property type="match status" value="1"/>
</dbReference>
<evidence type="ECO:0000256" key="5">
    <source>
        <dbReference type="ARBA" id="ARBA00022605"/>
    </source>
</evidence>
<evidence type="ECO:0000256" key="10">
    <source>
        <dbReference type="ARBA" id="ARBA00047836"/>
    </source>
</evidence>
<dbReference type="GO" id="GO:0008840">
    <property type="term" value="F:4-hydroxy-tetrahydrodipicolinate synthase activity"/>
    <property type="evidence" value="ECO:0007669"/>
    <property type="project" value="UniProtKB-EC"/>
</dbReference>